<evidence type="ECO:0000313" key="3">
    <source>
        <dbReference type="EMBL" id="UNI21372.1"/>
    </source>
</evidence>
<proteinExistence type="predicted"/>
<keyword evidence="2" id="KW-0812">Transmembrane</keyword>
<feature type="transmembrane region" description="Helical" evidence="2">
    <location>
        <begin position="103"/>
        <end position="121"/>
    </location>
</feature>
<reference evidence="3" key="1">
    <citation type="submission" date="2021-11" db="EMBL/GenBank/DDBJ databases">
        <title>Purpureocillium_takamizusanense_genome.</title>
        <authorList>
            <person name="Nguyen N.-H."/>
        </authorList>
    </citation>
    <scope>NUCLEOTIDE SEQUENCE</scope>
    <source>
        <strain evidence="3">PT3</strain>
    </source>
</reference>
<dbReference type="AlphaFoldDB" id="A0A9Q8QLE8"/>
<evidence type="ECO:0000256" key="1">
    <source>
        <dbReference type="SAM" id="MobiDB-lite"/>
    </source>
</evidence>
<keyword evidence="2" id="KW-1133">Transmembrane helix</keyword>
<name>A0A9Q8QLE8_9HYPO</name>
<keyword evidence="2" id="KW-0472">Membrane</keyword>
<dbReference type="EMBL" id="CP086360">
    <property type="protein sequence ID" value="UNI21372.1"/>
    <property type="molecule type" value="Genomic_DNA"/>
</dbReference>
<feature type="region of interest" description="Disordered" evidence="1">
    <location>
        <begin position="30"/>
        <end position="50"/>
    </location>
</feature>
<organism evidence="3 4">
    <name type="scientific">Purpureocillium takamizusanense</name>
    <dbReference type="NCBI Taxonomy" id="2060973"/>
    <lineage>
        <taxon>Eukaryota</taxon>
        <taxon>Fungi</taxon>
        <taxon>Dikarya</taxon>
        <taxon>Ascomycota</taxon>
        <taxon>Pezizomycotina</taxon>
        <taxon>Sordariomycetes</taxon>
        <taxon>Hypocreomycetidae</taxon>
        <taxon>Hypocreales</taxon>
        <taxon>Ophiocordycipitaceae</taxon>
        <taxon>Purpureocillium</taxon>
    </lineage>
</organism>
<accession>A0A9Q8QLE8</accession>
<dbReference type="RefSeq" id="XP_047844853.1">
    <property type="nucleotide sequence ID" value="XM_047988855.1"/>
</dbReference>
<protein>
    <submittedName>
        <fullName evidence="3">Uncharacterized protein</fullName>
    </submittedName>
</protein>
<dbReference type="KEGG" id="ptkz:JDV02_007367"/>
<dbReference type="Proteomes" id="UP000829364">
    <property type="component" value="Chromosome 7"/>
</dbReference>
<evidence type="ECO:0000313" key="4">
    <source>
        <dbReference type="Proteomes" id="UP000829364"/>
    </source>
</evidence>
<evidence type="ECO:0000256" key="2">
    <source>
        <dbReference type="SAM" id="Phobius"/>
    </source>
</evidence>
<feature type="transmembrane region" description="Helical" evidence="2">
    <location>
        <begin position="70"/>
        <end position="91"/>
    </location>
</feature>
<keyword evidence="4" id="KW-1185">Reference proteome</keyword>
<sequence>MDIPITFFEKLAARPPSVVVLRRPCFSPPRPPRPFSDKPVLGEEQNKGRTNGDALVRDSLALEYQKPWDTLFEIGVLLAACDGFFAFAFLVDWERKKRALGRLGWWTALSGFFGTHLVTALPH</sequence>
<dbReference type="GeneID" id="72069315"/>
<gene>
    <name evidence="3" type="ORF">JDV02_007367</name>
</gene>